<evidence type="ECO:0000256" key="2">
    <source>
        <dbReference type="SAM" id="Phobius"/>
    </source>
</evidence>
<feature type="transmembrane region" description="Helical" evidence="2">
    <location>
        <begin position="234"/>
        <end position="251"/>
    </location>
</feature>
<feature type="transmembrane region" description="Helical" evidence="2">
    <location>
        <begin position="12"/>
        <end position="37"/>
    </location>
</feature>
<keyword evidence="2" id="KW-0812">Transmembrane</keyword>
<feature type="transmembrane region" description="Helical" evidence="2">
    <location>
        <begin position="155"/>
        <end position="179"/>
    </location>
</feature>
<feature type="transmembrane region" description="Helical" evidence="2">
    <location>
        <begin position="123"/>
        <end position="143"/>
    </location>
</feature>
<feature type="transmembrane region" description="Helical" evidence="2">
    <location>
        <begin position="92"/>
        <end position="111"/>
    </location>
</feature>
<keyword evidence="2" id="KW-1133">Transmembrane helix</keyword>
<feature type="transmembrane region" description="Helical" evidence="2">
    <location>
        <begin position="200"/>
        <end position="222"/>
    </location>
</feature>
<feature type="compositionally biased region" description="Polar residues" evidence="1">
    <location>
        <begin position="297"/>
        <end position="311"/>
    </location>
</feature>
<organism evidence="3 4">
    <name type="scientific">Polyrhizophydium stewartii</name>
    <dbReference type="NCBI Taxonomy" id="2732419"/>
    <lineage>
        <taxon>Eukaryota</taxon>
        <taxon>Fungi</taxon>
        <taxon>Fungi incertae sedis</taxon>
        <taxon>Chytridiomycota</taxon>
        <taxon>Chytridiomycota incertae sedis</taxon>
        <taxon>Chytridiomycetes</taxon>
        <taxon>Rhizophydiales</taxon>
        <taxon>Rhizophydiales incertae sedis</taxon>
        <taxon>Polyrhizophydium</taxon>
    </lineage>
</organism>
<comment type="caution">
    <text evidence="3">The sequence shown here is derived from an EMBL/GenBank/DDBJ whole genome shotgun (WGS) entry which is preliminary data.</text>
</comment>
<feature type="transmembrane region" description="Helical" evidence="2">
    <location>
        <begin position="49"/>
        <end position="72"/>
    </location>
</feature>
<gene>
    <name evidence="3" type="ORF">HK105_202483</name>
</gene>
<keyword evidence="4" id="KW-1185">Reference proteome</keyword>
<proteinExistence type="predicted"/>
<evidence type="ECO:0000313" key="3">
    <source>
        <dbReference type="EMBL" id="KAL2918069.1"/>
    </source>
</evidence>
<feature type="region of interest" description="Disordered" evidence="1">
    <location>
        <begin position="296"/>
        <end position="321"/>
    </location>
</feature>
<accession>A0ABR4NEV1</accession>
<dbReference type="Proteomes" id="UP001527925">
    <property type="component" value="Unassembled WGS sequence"/>
</dbReference>
<keyword evidence="2" id="KW-0472">Membrane</keyword>
<evidence type="ECO:0000313" key="4">
    <source>
        <dbReference type="Proteomes" id="UP001527925"/>
    </source>
</evidence>
<sequence length="321" mass="35355">MPRVSPARLGDLPFAFVQTIAVATTAANVLAAAVTFARILGGDRRAVKFRIFMAALNTIAAVETALGAVFMYGTSGIVSLKYEAPISALVHLGVWLLQLEMRLLFLLLFSNDLRAGWTESGKNYARATVFAIHMVLWWPVYIYKNVEFTSFMTLWWTYGPTVALFIQAIVTFAQSYIIITTLLRRSKALNCEVTTEQHTVLIISLAVSLVAELCGIVAFLMMSIFLNPAADPDHYWLVVQVAVTAVGWKTLSESLALSRMVRIVAGKQSVARVNSHIVKLMTKIPNLKRSKEYRSSDIATHRSQPVPTSSCAGPPPSMAEQ</sequence>
<dbReference type="EMBL" id="JADGIZ020000008">
    <property type="protein sequence ID" value="KAL2918069.1"/>
    <property type="molecule type" value="Genomic_DNA"/>
</dbReference>
<evidence type="ECO:0000256" key="1">
    <source>
        <dbReference type="SAM" id="MobiDB-lite"/>
    </source>
</evidence>
<protein>
    <submittedName>
        <fullName evidence="3">Uncharacterized protein</fullName>
    </submittedName>
</protein>
<name>A0ABR4NEV1_9FUNG</name>
<reference evidence="3 4" key="1">
    <citation type="submission" date="2023-09" db="EMBL/GenBank/DDBJ databases">
        <title>Pangenome analysis of Batrachochytrium dendrobatidis and related Chytrids.</title>
        <authorList>
            <person name="Yacoub M.N."/>
            <person name="Stajich J.E."/>
            <person name="James T.Y."/>
        </authorList>
    </citation>
    <scope>NUCLEOTIDE SEQUENCE [LARGE SCALE GENOMIC DNA]</scope>
    <source>
        <strain evidence="3 4">JEL0888</strain>
    </source>
</reference>